<reference evidence="2" key="1">
    <citation type="submission" date="2024-08" db="EMBL/GenBank/DDBJ databases">
        <title>Whole genome sequence of Tenacibaculum sp. strain pbs-1 associated with black-spot shell disease in Akoya pearl oysters.</title>
        <authorList>
            <person name="Sakatoku A."/>
            <person name="Suzuki T."/>
            <person name="Hatano K."/>
            <person name="Seki M."/>
            <person name="Tanaka D."/>
            <person name="Nakamura S."/>
            <person name="Suzuki N."/>
            <person name="Isshiki T."/>
        </authorList>
    </citation>
    <scope>NUCLEOTIDE SEQUENCE</scope>
    <source>
        <strain evidence="2">Pbs-1</strain>
    </source>
</reference>
<sequence length="166" mass="18779">MMIKKLTINFFFITSNFTTFATNYKPQIKSHLTMKKILVLTIAMFSLLACSSDDENNLDPIVGTWYKFSEEGIEASDCEKKSSVTFKENGTFNSVSYESIDDECIIEDEFSATWTNKGNGVYSRINNGESSDSSITFSDNGNTMTSVYKQEYNGETLTDITVFKRK</sequence>
<feature type="domain" description="Lipocalin-like" evidence="1">
    <location>
        <begin position="61"/>
        <end position="145"/>
    </location>
</feature>
<dbReference type="InterPro" id="IPR024311">
    <property type="entry name" value="Lipocalin-like"/>
</dbReference>
<dbReference type="AlphaFoldDB" id="A0AB33KWK5"/>
<proteinExistence type="predicted"/>
<evidence type="ECO:0000313" key="2">
    <source>
        <dbReference type="EMBL" id="BFP67538.1"/>
    </source>
</evidence>
<gene>
    <name evidence="2" type="ORF">Pbs1_08810</name>
</gene>
<evidence type="ECO:0000259" key="1">
    <source>
        <dbReference type="Pfam" id="PF13648"/>
    </source>
</evidence>
<protein>
    <recommendedName>
        <fullName evidence="1">Lipocalin-like domain-containing protein</fullName>
    </recommendedName>
</protein>
<dbReference type="Pfam" id="PF13648">
    <property type="entry name" value="Lipocalin_4"/>
    <property type="match status" value="1"/>
</dbReference>
<organism evidence="2">
    <name type="scientific">Tenacibaculum sp. Pbs-1</name>
    <dbReference type="NCBI Taxonomy" id="3238748"/>
    <lineage>
        <taxon>Bacteria</taxon>
        <taxon>Pseudomonadati</taxon>
        <taxon>Bacteroidota</taxon>
        <taxon>Flavobacteriia</taxon>
        <taxon>Flavobacteriales</taxon>
        <taxon>Flavobacteriaceae</taxon>
        <taxon>Tenacibaculum</taxon>
    </lineage>
</organism>
<dbReference type="EMBL" id="AP035888">
    <property type="protein sequence ID" value="BFP67538.1"/>
    <property type="molecule type" value="Genomic_DNA"/>
</dbReference>
<accession>A0AB33KWK5</accession>
<name>A0AB33KWK5_9FLAO</name>